<evidence type="ECO:0000256" key="7">
    <source>
        <dbReference type="ARBA" id="ARBA00023136"/>
    </source>
</evidence>
<dbReference type="Pfam" id="PF03033">
    <property type="entry name" value="Glyco_transf_28"/>
    <property type="match status" value="1"/>
</dbReference>
<dbReference type="InterPro" id="IPR006009">
    <property type="entry name" value="GlcNAc_MurG"/>
</dbReference>
<dbReference type="GO" id="GO:0016757">
    <property type="term" value="F:glycosyltransferase activity"/>
    <property type="evidence" value="ECO:0007669"/>
    <property type="project" value="UniProtKB-KW"/>
</dbReference>
<comment type="caution">
    <text evidence="10">Lacks conserved residue(s) required for the propagation of feature annotation.</text>
</comment>
<evidence type="ECO:0000256" key="1">
    <source>
        <dbReference type="ARBA" id="ARBA00022475"/>
    </source>
</evidence>
<keyword evidence="8 10" id="KW-0131">Cell cycle</keyword>
<protein>
    <recommendedName>
        <fullName evidence="10">UDP-N-acetylglucosamine--N-acetylmuramyl-(pentapeptide) pyrophosphoryl-undecaprenol N-acetylglucosamine transferase</fullName>
        <ecNumber evidence="10">2.4.1.227</ecNumber>
    </recommendedName>
    <alternativeName>
        <fullName evidence="10">Undecaprenyl-PP-MurNAc-pentapeptide-UDPGlcNAc GlcNAc transferase</fullName>
    </alternativeName>
</protein>
<feature type="binding site" evidence="10">
    <location>
        <position position="244"/>
    </location>
    <ligand>
        <name>UDP-N-acetyl-alpha-D-glucosamine</name>
        <dbReference type="ChEBI" id="CHEBI:57705"/>
    </ligand>
</feature>
<evidence type="ECO:0000256" key="6">
    <source>
        <dbReference type="ARBA" id="ARBA00022984"/>
    </source>
</evidence>
<dbReference type="EMBL" id="CP063189">
    <property type="protein sequence ID" value="WCZ32845.1"/>
    <property type="molecule type" value="Genomic_DNA"/>
</dbReference>
<keyword evidence="1 10" id="KW-1003">Cell membrane</keyword>
<dbReference type="NCBIfam" id="TIGR01133">
    <property type="entry name" value="murG"/>
    <property type="match status" value="1"/>
</dbReference>
<feature type="domain" description="Glycosyl transferase family 28 C-terminal" evidence="12">
    <location>
        <begin position="191"/>
        <end position="344"/>
    </location>
</feature>
<accession>A0ABY7U817</accession>
<organism evidence="13 14">
    <name type="scientific">Corynebacterium massiliense DSM 45435</name>
    <dbReference type="NCBI Taxonomy" id="1121364"/>
    <lineage>
        <taxon>Bacteria</taxon>
        <taxon>Bacillati</taxon>
        <taxon>Actinomycetota</taxon>
        <taxon>Actinomycetes</taxon>
        <taxon>Mycobacteriales</taxon>
        <taxon>Corynebacteriaceae</taxon>
        <taxon>Corynebacterium</taxon>
    </lineage>
</organism>
<dbReference type="InterPro" id="IPR007235">
    <property type="entry name" value="Glyco_trans_28_C"/>
</dbReference>
<keyword evidence="6 10" id="KW-0573">Peptidoglycan synthesis</keyword>
<evidence type="ECO:0000256" key="4">
    <source>
        <dbReference type="ARBA" id="ARBA00022679"/>
    </source>
</evidence>
<dbReference type="Pfam" id="PF04101">
    <property type="entry name" value="Glyco_tran_28_C"/>
    <property type="match status" value="1"/>
</dbReference>
<evidence type="ECO:0000259" key="12">
    <source>
        <dbReference type="Pfam" id="PF04101"/>
    </source>
</evidence>
<proteinExistence type="inferred from homology"/>
<keyword evidence="9 10" id="KW-0961">Cell wall biogenesis/degradation</keyword>
<dbReference type="RefSeq" id="WP_022862317.1">
    <property type="nucleotide sequence ID" value="NZ_ATVG01000001.1"/>
</dbReference>
<dbReference type="Proteomes" id="UP001220064">
    <property type="component" value="Chromosome"/>
</dbReference>
<evidence type="ECO:0000313" key="14">
    <source>
        <dbReference type="Proteomes" id="UP001220064"/>
    </source>
</evidence>
<comment type="subcellular location">
    <subcellularLocation>
        <location evidence="10">Cell membrane</location>
        <topology evidence="10">Peripheral membrane protein</topology>
        <orientation evidence="10">Cytoplasmic side</orientation>
    </subcellularLocation>
</comment>
<keyword evidence="2 10" id="KW-0132">Cell division</keyword>
<evidence type="ECO:0000313" key="13">
    <source>
        <dbReference type="EMBL" id="WCZ32845.1"/>
    </source>
</evidence>
<gene>
    <name evidence="13" type="primary">murG1</name>
    <name evidence="10" type="synonym">murG</name>
    <name evidence="13" type="ORF">CMASS_07055</name>
</gene>
<keyword evidence="7 10" id="KW-0472">Membrane</keyword>
<dbReference type="EC" id="2.4.1.227" evidence="10"/>
<evidence type="ECO:0000256" key="2">
    <source>
        <dbReference type="ARBA" id="ARBA00022618"/>
    </source>
</evidence>
<dbReference type="PANTHER" id="PTHR21015:SF22">
    <property type="entry name" value="GLYCOSYLTRANSFERASE"/>
    <property type="match status" value="1"/>
</dbReference>
<comment type="pathway">
    <text evidence="10">Cell wall biogenesis; peptidoglycan biosynthesis.</text>
</comment>
<feature type="domain" description="Glycosyltransferase family 28 N-terminal" evidence="11">
    <location>
        <begin position="8"/>
        <end position="140"/>
    </location>
</feature>
<keyword evidence="3 10" id="KW-0328">Glycosyltransferase</keyword>
<comment type="function">
    <text evidence="10">Cell wall formation. Catalyzes the transfer of a GlcNAc subunit on undecaprenyl-pyrophosphoryl-MurNAc-pentapeptide (lipid intermediate I) to form undecaprenyl-pyrophosphoryl-MurNAc-(pentapeptide)GlcNAc (lipid intermediate II).</text>
</comment>
<dbReference type="SUPFAM" id="SSF53756">
    <property type="entry name" value="UDP-Glycosyltransferase/glycogen phosphorylase"/>
    <property type="match status" value="1"/>
</dbReference>
<feature type="binding site" evidence="10">
    <location>
        <position position="198"/>
    </location>
    <ligand>
        <name>UDP-N-acetyl-alpha-D-glucosamine</name>
        <dbReference type="ChEBI" id="CHEBI:57705"/>
    </ligand>
</feature>
<keyword evidence="4 10" id="KW-0808">Transferase</keyword>
<evidence type="ECO:0000256" key="10">
    <source>
        <dbReference type="HAMAP-Rule" id="MF_00033"/>
    </source>
</evidence>
<dbReference type="PANTHER" id="PTHR21015">
    <property type="entry name" value="UDP-N-ACETYLGLUCOSAMINE--N-ACETYLMURAMYL-(PENTAPEPTIDE) PYROPHOSPHORYL-UNDECAPRENOL N-ACETYLGLUCOSAMINE TRANSFERASE 1"/>
    <property type="match status" value="1"/>
</dbReference>
<comment type="catalytic activity">
    <reaction evidence="10">
        <text>di-trans,octa-cis-undecaprenyl diphospho-N-acetyl-alpha-D-muramoyl-L-alanyl-D-glutamyl-meso-2,6-diaminopimeloyl-D-alanyl-D-alanine + UDP-N-acetyl-alpha-D-glucosamine = di-trans,octa-cis-undecaprenyl diphospho-[N-acetyl-alpha-D-glucosaminyl-(1-&gt;4)]-N-acetyl-alpha-D-muramoyl-L-alanyl-D-glutamyl-meso-2,6-diaminopimeloyl-D-alanyl-D-alanine + UDP + H(+)</text>
        <dbReference type="Rhea" id="RHEA:31227"/>
        <dbReference type="ChEBI" id="CHEBI:15378"/>
        <dbReference type="ChEBI" id="CHEBI:57705"/>
        <dbReference type="ChEBI" id="CHEBI:58223"/>
        <dbReference type="ChEBI" id="CHEBI:61387"/>
        <dbReference type="ChEBI" id="CHEBI:61388"/>
        <dbReference type="EC" id="2.4.1.227"/>
    </reaction>
</comment>
<dbReference type="CDD" id="cd03785">
    <property type="entry name" value="GT28_MurG"/>
    <property type="match status" value="1"/>
</dbReference>
<name>A0ABY7U817_9CORY</name>
<dbReference type="HAMAP" id="MF_00033">
    <property type="entry name" value="MurG"/>
    <property type="match status" value="1"/>
</dbReference>
<dbReference type="InterPro" id="IPR004276">
    <property type="entry name" value="GlycoTrans_28_N"/>
</dbReference>
<feature type="binding site" evidence="10">
    <location>
        <position position="164"/>
    </location>
    <ligand>
        <name>UDP-N-acetyl-alpha-D-glucosamine</name>
        <dbReference type="ChEBI" id="CHEBI:57705"/>
    </ligand>
</feature>
<evidence type="ECO:0000256" key="3">
    <source>
        <dbReference type="ARBA" id="ARBA00022676"/>
    </source>
</evidence>
<dbReference type="Gene3D" id="3.40.50.2000">
    <property type="entry name" value="Glycogen Phosphorylase B"/>
    <property type="match status" value="2"/>
</dbReference>
<evidence type="ECO:0000256" key="5">
    <source>
        <dbReference type="ARBA" id="ARBA00022960"/>
    </source>
</evidence>
<sequence>MDPHSLSIVIAGGGTAGHIEPALAVGEELRAHYGARVTALGTTKGLERDIIPQRGFDLELVTPVPIPRKLSKQTFALPFTISKSVRETRRVLKKAKADAVFGTGGYVAASAYLAARSLGIPFFVLETNALSGIANKLGVRMGGTGFNAHADSGMPGEVVGIPVRPGMGADPNGTVAARAREKWGLDADRPTIVVTGGSQGAQSINKAVAGAAPELTENYQILHAYGKKNEAPAAREHYVAVPYIDDMAGALAVADLMVCRSGAMTVAEVTAAGVPAIYVPLPHGNGEQALNCKDVVAAGAARQIDDADLTPERLRAAVEDILGDADTFRAMRDAAAHNEAGEAAAVIASRIVQAVRGDAEDAKDTDDKGACK</sequence>
<comment type="similarity">
    <text evidence="10">Belongs to the glycosyltransferase 28 family. MurG subfamily.</text>
</comment>
<feature type="binding site" evidence="10">
    <location>
        <begin position="15"/>
        <end position="17"/>
    </location>
    <ligand>
        <name>UDP-N-acetyl-alpha-D-glucosamine</name>
        <dbReference type="ChEBI" id="CHEBI:57705"/>
    </ligand>
</feature>
<evidence type="ECO:0000256" key="9">
    <source>
        <dbReference type="ARBA" id="ARBA00023316"/>
    </source>
</evidence>
<keyword evidence="5 10" id="KW-0133">Cell shape</keyword>
<evidence type="ECO:0000256" key="8">
    <source>
        <dbReference type="ARBA" id="ARBA00023306"/>
    </source>
</evidence>
<feature type="binding site" evidence="10">
    <location>
        <position position="288"/>
    </location>
    <ligand>
        <name>UDP-N-acetyl-alpha-D-glucosamine</name>
        <dbReference type="ChEBI" id="CHEBI:57705"/>
    </ligand>
</feature>
<evidence type="ECO:0000259" key="11">
    <source>
        <dbReference type="Pfam" id="PF03033"/>
    </source>
</evidence>
<reference evidence="13 14" key="1">
    <citation type="submission" date="2020-10" db="EMBL/GenBank/DDBJ databases">
        <title>Complete genome sequence of Corynebacterium massiliense DSM 45435, type strain of Corynebacterium massiliense.</title>
        <authorList>
            <person name="Busche T."/>
            <person name="Kalinowski J."/>
            <person name="Ruckert C."/>
        </authorList>
    </citation>
    <scope>NUCLEOTIDE SEQUENCE [LARGE SCALE GENOMIC DNA]</scope>
    <source>
        <strain evidence="13 14">DSM 45435</strain>
    </source>
</reference>
<keyword evidence="14" id="KW-1185">Reference proteome</keyword>
<feature type="binding site" evidence="10">
    <location>
        <position position="128"/>
    </location>
    <ligand>
        <name>UDP-N-acetyl-alpha-D-glucosamine</name>
        <dbReference type="ChEBI" id="CHEBI:57705"/>
    </ligand>
</feature>